<dbReference type="RefSeq" id="XP_030979312.1">
    <property type="nucleotide sequence ID" value="XM_031128612.1"/>
</dbReference>
<gene>
    <name evidence="2" type="ORF">PgNI_08617</name>
</gene>
<reference evidence="2" key="3">
    <citation type="submission" date="2025-08" db="UniProtKB">
        <authorList>
            <consortium name="RefSeq"/>
        </authorList>
    </citation>
    <scope>IDENTIFICATION</scope>
    <source>
        <strain evidence="2">NI907</strain>
    </source>
</reference>
<evidence type="ECO:0000313" key="1">
    <source>
        <dbReference type="Proteomes" id="UP000515153"/>
    </source>
</evidence>
<sequence length="74" mass="8280">MQGPHVLRIYNLFFALDSAQGGARSAGPFAYILRTRGVREAWSLEYGGLRRARYLVMSGNIASRLFSTTSVLKR</sequence>
<reference evidence="1 2" key="1">
    <citation type="journal article" date="2019" name="Mol. Biol. Evol.">
        <title>Blast fungal genomes show frequent chromosomal changes, gene gains and losses, and effector gene turnover.</title>
        <authorList>
            <person name="Gomez Luciano L.B."/>
            <person name="Jason Tsai I."/>
            <person name="Chuma I."/>
            <person name="Tosa Y."/>
            <person name="Chen Y.H."/>
            <person name="Li J.Y."/>
            <person name="Li M.Y."/>
            <person name="Jade Lu M.Y."/>
            <person name="Nakayashiki H."/>
            <person name="Li W.H."/>
        </authorList>
    </citation>
    <scope>NUCLEOTIDE SEQUENCE [LARGE SCALE GENOMIC DNA]</scope>
    <source>
        <strain evidence="1 2">NI907</strain>
    </source>
</reference>
<accession>A0A6P8AWQ3</accession>
<keyword evidence="1" id="KW-1185">Reference proteome</keyword>
<dbReference type="GeneID" id="41963520"/>
<protein>
    <submittedName>
        <fullName evidence="2">Uncharacterized protein</fullName>
    </submittedName>
</protein>
<name>A0A6P8AWQ3_PYRGI</name>
<dbReference type="AlphaFoldDB" id="A0A6P8AWQ3"/>
<proteinExistence type="predicted"/>
<evidence type="ECO:0000313" key="2">
    <source>
        <dbReference type="RefSeq" id="XP_030979312.1"/>
    </source>
</evidence>
<dbReference type="Proteomes" id="UP000515153">
    <property type="component" value="Chromosome V"/>
</dbReference>
<organism evidence="1 2">
    <name type="scientific">Pyricularia grisea</name>
    <name type="common">Crabgrass-specific blast fungus</name>
    <name type="synonym">Magnaporthe grisea</name>
    <dbReference type="NCBI Taxonomy" id="148305"/>
    <lineage>
        <taxon>Eukaryota</taxon>
        <taxon>Fungi</taxon>
        <taxon>Dikarya</taxon>
        <taxon>Ascomycota</taxon>
        <taxon>Pezizomycotina</taxon>
        <taxon>Sordariomycetes</taxon>
        <taxon>Sordariomycetidae</taxon>
        <taxon>Magnaporthales</taxon>
        <taxon>Pyriculariaceae</taxon>
        <taxon>Pyricularia</taxon>
    </lineage>
</organism>
<dbReference type="KEGG" id="pgri:PgNI_08617"/>
<reference evidence="2" key="2">
    <citation type="submission" date="2019-10" db="EMBL/GenBank/DDBJ databases">
        <authorList>
            <consortium name="NCBI Genome Project"/>
        </authorList>
    </citation>
    <scope>NUCLEOTIDE SEQUENCE</scope>
    <source>
        <strain evidence="2">NI907</strain>
    </source>
</reference>